<dbReference type="CDD" id="cd10719">
    <property type="entry name" value="DnaJ_zf"/>
    <property type="match status" value="1"/>
</dbReference>
<evidence type="ECO:0000256" key="13">
    <source>
        <dbReference type="ARBA" id="ARBA00067609"/>
    </source>
</evidence>
<keyword evidence="3 14" id="KW-0963">Cytoplasm</keyword>
<dbReference type="Proteomes" id="UP000319859">
    <property type="component" value="Unassembled WGS sequence"/>
</dbReference>
<dbReference type="GO" id="GO:0042026">
    <property type="term" value="P:protein refolding"/>
    <property type="evidence" value="ECO:0007669"/>
    <property type="project" value="TreeGrafter"/>
</dbReference>
<dbReference type="FunFam" id="1.10.287.110:FF:000034">
    <property type="entry name" value="Chaperone protein DnaJ"/>
    <property type="match status" value="1"/>
</dbReference>
<dbReference type="GO" id="GO:0005524">
    <property type="term" value="F:ATP binding"/>
    <property type="evidence" value="ECO:0007669"/>
    <property type="project" value="InterPro"/>
</dbReference>
<dbReference type="PANTHER" id="PTHR43096:SF48">
    <property type="entry name" value="CHAPERONE PROTEIN DNAJ"/>
    <property type="match status" value="1"/>
</dbReference>
<dbReference type="SUPFAM" id="SSF46565">
    <property type="entry name" value="Chaperone J-domain"/>
    <property type="match status" value="1"/>
</dbReference>
<keyword evidence="4 14" id="KW-0235">DNA replication</keyword>
<dbReference type="InterPro" id="IPR036869">
    <property type="entry name" value="J_dom_sf"/>
</dbReference>
<feature type="domain" description="CR-type" evidence="17">
    <location>
        <begin position="136"/>
        <end position="214"/>
    </location>
</feature>
<keyword evidence="10 14" id="KW-0143">Chaperone</keyword>
<evidence type="ECO:0000256" key="8">
    <source>
        <dbReference type="ARBA" id="ARBA00022833"/>
    </source>
</evidence>
<dbReference type="Pfam" id="PF01556">
    <property type="entry name" value="DnaJ_C"/>
    <property type="match status" value="1"/>
</dbReference>
<evidence type="ECO:0000256" key="4">
    <source>
        <dbReference type="ARBA" id="ARBA00022705"/>
    </source>
</evidence>
<dbReference type="PANTHER" id="PTHR43096">
    <property type="entry name" value="DNAJ HOMOLOG 1, MITOCHONDRIAL-RELATED"/>
    <property type="match status" value="1"/>
</dbReference>
<feature type="zinc finger region" description="CR-type" evidence="15">
    <location>
        <begin position="136"/>
        <end position="214"/>
    </location>
</feature>
<dbReference type="NCBIfam" id="NF008035">
    <property type="entry name" value="PRK10767.1"/>
    <property type="match status" value="1"/>
</dbReference>
<feature type="repeat" description="CXXCXGXG motif" evidence="14">
    <location>
        <begin position="149"/>
        <end position="156"/>
    </location>
</feature>
<dbReference type="Gene3D" id="2.10.230.10">
    <property type="entry name" value="Heat shock protein DnaJ, cysteine-rich domain"/>
    <property type="match status" value="1"/>
</dbReference>
<dbReference type="FunFam" id="2.60.260.20:FF:000004">
    <property type="entry name" value="Molecular chaperone DnaJ"/>
    <property type="match status" value="1"/>
</dbReference>
<keyword evidence="8 14" id="KW-0862">Zinc</keyword>
<keyword evidence="7 14" id="KW-0863">Zinc-finger</keyword>
<protein>
    <recommendedName>
        <fullName evidence="13 14">Chaperone protein DnaJ</fullName>
    </recommendedName>
</protein>
<dbReference type="CDD" id="cd06257">
    <property type="entry name" value="DnaJ"/>
    <property type="match status" value="1"/>
</dbReference>
<dbReference type="NCBIfam" id="TIGR02349">
    <property type="entry name" value="DnaJ_bact"/>
    <property type="match status" value="1"/>
</dbReference>
<name>A0A560FLS7_9PROT</name>
<evidence type="ECO:0000256" key="10">
    <source>
        <dbReference type="ARBA" id="ARBA00023186"/>
    </source>
</evidence>
<evidence type="ECO:0000256" key="11">
    <source>
        <dbReference type="ARBA" id="ARBA00053423"/>
    </source>
</evidence>
<comment type="cofactor">
    <cofactor evidence="14">
        <name>Zn(2+)</name>
        <dbReference type="ChEBI" id="CHEBI:29105"/>
    </cofactor>
    <text evidence="14">Binds 2 Zn(2+) ions per monomer.</text>
</comment>
<accession>A0A560FLS7</accession>
<feature type="binding site" evidence="14">
    <location>
        <position position="152"/>
    </location>
    <ligand>
        <name>Zn(2+)</name>
        <dbReference type="ChEBI" id="CHEBI:29105"/>
        <label>1</label>
    </ligand>
</feature>
<evidence type="ECO:0000256" key="7">
    <source>
        <dbReference type="ARBA" id="ARBA00022771"/>
    </source>
</evidence>
<evidence type="ECO:0000256" key="3">
    <source>
        <dbReference type="ARBA" id="ARBA00022490"/>
    </source>
</evidence>
<feature type="domain" description="J" evidence="16">
    <location>
        <begin position="5"/>
        <end position="70"/>
    </location>
</feature>
<dbReference type="InterPro" id="IPR012724">
    <property type="entry name" value="DnaJ"/>
</dbReference>
<comment type="function">
    <text evidence="11 14">Participates actively in the response to hyperosmotic and heat shock by preventing the aggregation of stress-denatured proteins and by disaggregating proteins, also in an autonomous, DnaK-independent fashion. Unfolded proteins bind initially to DnaJ; upon interaction with the DnaJ-bound protein, DnaK hydrolyzes its bound ATP, resulting in the formation of a stable complex. GrpE releases ADP from DnaK; ATP binding to DnaK triggers the release of the substrate protein, thus completing the reaction cycle. Several rounds of ATP-dependent interactions between DnaJ, DnaK and GrpE are required for fully efficient folding. Also involved, together with DnaK and GrpE, in the DNA replication of plasmids through activation of initiation proteins.</text>
</comment>
<feature type="repeat" description="CXXCXGXG motif" evidence="14">
    <location>
        <begin position="166"/>
        <end position="173"/>
    </location>
</feature>
<dbReference type="InterPro" id="IPR001623">
    <property type="entry name" value="DnaJ_domain"/>
</dbReference>
<dbReference type="AlphaFoldDB" id="A0A560FLS7"/>
<comment type="subcellular location">
    <subcellularLocation>
        <location evidence="1 14">Cytoplasm</location>
    </subcellularLocation>
</comment>
<feature type="binding site" evidence="14">
    <location>
        <position position="191"/>
    </location>
    <ligand>
        <name>Zn(2+)</name>
        <dbReference type="ChEBI" id="CHEBI:29105"/>
        <label>2</label>
    </ligand>
</feature>
<evidence type="ECO:0000256" key="5">
    <source>
        <dbReference type="ARBA" id="ARBA00022723"/>
    </source>
</evidence>
<dbReference type="GO" id="GO:0051082">
    <property type="term" value="F:unfolded protein binding"/>
    <property type="evidence" value="ECO:0007669"/>
    <property type="project" value="UniProtKB-UniRule"/>
</dbReference>
<dbReference type="FunFam" id="2.60.260.20:FF:000009">
    <property type="entry name" value="Putative Mitochondrial DnaJ chaperone"/>
    <property type="match status" value="1"/>
</dbReference>
<evidence type="ECO:0000256" key="2">
    <source>
        <dbReference type="ARBA" id="ARBA00011738"/>
    </source>
</evidence>
<evidence type="ECO:0000256" key="12">
    <source>
        <dbReference type="ARBA" id="ARBA00061004"/>
    </source>
</evidence>
<dbReference type="InterPro" id="IPR018253">
    <property type="entry name" value="DnaJ_domain_CS"/>
</dbReference>
<feature type="repeat" description="CXXCXGXG motif" evidence="14">
    <location>
        <begin position="202"/>
        <end position="209"/>
    </location>
</feature>
<evidence type="ECO:0000313" key="19">
    <source>
        <dbReference type="Proteomes" id="UP000319859"/>
    </source>
</evidence>
<comment type="similarity">
    <text evidence="12 14">Belongs to the DnaJ family.</text>
</comment>
<dbReference type="GO" id="GO:0005737">
    <property type="term" value="C:cytoplasm"/>
    <property type="evidence" value="ECO:0007669"/>
    <property type="project" value="UniProtKB-SubCell"/>
</dbReference>
<dbReference type="GO" id="GO:0031072">
    <property type="term" value="F:heat shock protein binding"/>
    <property type="evidence" value="ECO:0007669"/>
    <property type="project" value="InterPro"/>
</dbReference>
<comment type="subunit">
    <text evidence="2 14">Homodimer.</text>
</comment>
<dbReference type="SUPFAM" id="SSF57938">
    <property type="entry name" value="DnaJ/Hsp40 cysteine-rich domain"/>
    <property type="match status" value="1"/>
</dbReference>
<dbReference type="FunFam" id="2.10.230.10:FF:000002">
    <property type="entry name" value="Molecular chaperone DnaJ"/>
    <property type="match status" value="1"/>
</dbReference>
<dbReference type="InterPro" id="IPR036410">
    <property type="entry name" value="HSP_DnaJ_Cys-rich_dom_sf"/>
</dbReference>
<feature type="binding site" evidence="14">
    <location>
        <position position="188"/>
    </location>
    <ligand>
        <name>Zn(2+)</name>
        <dbReference type="ChEBI" id="CHEBI:29105"/>
        <label>2</label>
    </ligand>
</feature>
<dbReference type="InterPro" id="IPR002939">
    <property type="entry name" value="DnaJ_C"/>
</dbReference>
<feature type="repeat" description="CXXCXGXG motif" evidence="14">
    <location>
        <begin position="188"/>
        <end position="195"/>
    </location>
</feature>
<dbReference type="Pfam" id="PF00226">
    <property type="entry name" value="DnaJ"/>
    <property type="match status" value="1"/>
</dbReference>
<evidence type="ECO:0000256" key="6">
    <source>
        <dbReference type="ARBA" id="ARBA00022737"/>
    </source>
</evidence>
<dbReference type="CDD" id="cd10747">
    <property type="entry name" value="DnaJ_C"/>
    <property type="match status" value="1"/>
</dbReference>
<keyword evidence="6 14" id="KW-0677">Repeat</keyword>
<comment type="domain">
    <text evidence="14">The J domain is necessary and sufficient to stimulate DnaK ATPase activity. Zinc center 1 plays an important role in the autonomous, DnaK-independent chaperone activity of DnaJ. Zinc center 2 is essential for interaction with DnaK and for DnaJ activity.</text>
</comment>
<dbReference type="Gene3D" id="1.10.287.110">
    <property type="entry name" value="DnaJ domain"/>
    <property type="match status" value="1"/>
</dbReference>
<sequence>MAKQDYYELLGVAKTASADDLKKAYRKLAMQYHPDRNQGDKAAEQKFKEVSEAYEVLKDEQKRAAYDRFGHAAFENGGGRAGAGAGGFDFGSGFADIFEEMFGDFMGGRRGGGQGPGRGSDLRYNLEISLEDAFKGTSTNVRVPTSVACDVCNGTGAESGTQPVTCPTCNGAGKVRAQQGFFTIERTCPACAGAGRVIKDPCRNCGGHGRVRKEKTLQVNIPAGVEDGTRIRLTGEGEAGARGAPPGDLYIFLAIAPHALFMRDGANIQCRVPIPMTTAALGGTVEVPTIDGSRARVSIPPGTQSGHQFRLKGKGMSVLRSTQRGDMYVTALVETPVNLTKRQQELMREFEKAGEEKGGTHPESEGFFAKVKELWADLKE</sequence>
<feature type="binding site" evidence="14">
    <location>
        <position position="149"/>
    </location>
    <ligand>
        <name>Zn(2+)</name>
        <dbReference type="ChEBI" id="CHEBI:29105"/>
        <label>1</label>
    </ligand>
</feature>
<dbReference type="InterPro" id="IPR008971">
    <property type="entry name" value="HSP40/DnaJ_pept-bd"/>
</dbReference>
<dbReference type="RefSeq" id="WP_145749151.1">
    <property type="nucleotide sequence ID" value="NZ_VITN01000003.1"/>
</dbReference>
<dbReference type="HAMAP" id="MF_01152">
    <property type="entry name" value="DnaJ"/>
    <property type="match status" value="1"/>
</dbReference>
<keyword evidence="9 14" id="KW-0346">Stress response</keyword>
<dbReference type="OrthoDB" id="9779889at2"/>
<dbReference type="Pfam" id="PF00684">
    <property type="entry name" value="DnaJ_CXXCXGXG"/>
    <property type="match status" value="1"/>
</dbReference>
<dbReference type="SUPFAM" id="SSF49493">
    <property type="entry name" value="HSP40/DnaJ peptide-binding domain"/>
    <property type="match status" value="2"/>
</dbReference>
<dbReference type="InterPro" id="IPR001305">
    <property type="entry name" value="HSP_DnaJ_Cys-rich_dom"/>
</dbReference>
<evidence type="ECO:0000256" key="9">
    <source>
        <dbReference type="ARBA" id="ARBA00023016"/>
    </source>
</evidence>
<dbReference type="PROSITE" id="PS00636">
    <property type="entry name" value="DNAJ_1"/>
    <property type="match status" value="1"/>
</dbReference>
<evidence type="ECO:0000256" key="15">
    <source>
        <dbReference type="PROSITE-ProRule" id="PRU00546"/>
    </source>
</evidence>
<dbReference type="GO" id="GO:0009408">
    <property type="term" value="P:response to heat"/>
    <property type="evidence" value="ECO:0007669"/>
    <property type="project" value="InterPro"/>
</dbReference>
<feature type="binding site" evidence="14">
    <location>
        <position position="205"/>
    </location>
    <ligand>
        <name>Zn(2+)</name>
        <dbReference type="ChEBI" id="CHEBI:29105"/>
        <label>1</label>
    </ligand>
</feature>
<comment type="caution">
    <text evidence="18">The sequence shown here is derived from an EMBL/GenBank/DDBJ whole genome shotgun (WGS) entry which is preliminary data.</text>
</comment>
<dbReference type="PROSITE" id="PS50076">
    <property type="entry name" value="DNAJ_2"/>
    <property type="match status" value="1"/>
</dbReference>
<proteinExistence type="inferred from homology"/>
<dbReference type="PRINTS" id="PR00625">
    <property type="entry name" value="JDOMAIN"/>
</dbReference>
<dbReference type="EMBL" id="VITN01000003">
    <property type="protein sequence ID" value="TWB22568.1"/>
    <property type="molecule type" value="Genomic_DNA"/>
</dbReference>
<evidence type="ECO:0000259" key="16">
    <source>
        <dbReference type="PROSITE" id="PS50076"/>
    </source>
</evidence>
<dbReference type="SMART" id="SM00271">
    <property type="entry name" value="DnaJ"/>
    <property type="match status" value="1"/>
</dbReference>
<dbReference type="PROSITE" id="PS51188">
    <property type="entry name" value="ZF_CR"/>
    <property type="match status" value="1"/>
</dbReference>
<dbReference type="GO" id="GO:0008270">
    <property type="term" value="F:zinc ion binding"/>
    <property type="evidence" value="ECO:0007669"/>
    <property type="project" value="UniProtKB-UniRule"/>
</dbReference>
<feature type="binding site" evidence="14">
    <location>
        <position position="202"/>
    </location>
    <ligand>
        <name>Zn(2+)</name>
        <dbReference type="ChEBI" id="CHEBI:29105"/>
        <label>1</label>
    </ligand>
</feature>
<evidence type="ECO:0000259" key="17">
    <source>
        <dbReference type="PROSITE" id="PS51188"/>
    </source>
</evidence>
<evidence type="ECO:0000313" key="18">
    <source>
        <dbReference type="EMBL" id="TWB22568.1"/>
    </source>
</evidence>
<evidence type="ECO:0000256" key="14">
    <source>
        <dbReference type="HAMAP-Rule" id="MF_01152"/>
    </source>
</evidence>
<gene>
    <name evidence="14" type="primary">dnaJ</name>
    <name evidence="18" type="ORF">FBZ89_103191</name>
</gene>
<feature type="binding site" evidence="14">
    <location>
        <position position="166"/>
    </location>
    <ligand>
        <name>Zn(2+)</name>
        <dbReference type="ChEBI" id="CHEBI:29105"/>
        <label>2</label>
    </ligand>
</feature>
<evidence type="ECO:0000256" key="1">
    <source>
        <dbReference type="ARBA" id="ARBA00004496"/>
    </source>
</evidence>
<reference evidence="18 19" key="1">
    <citation type="submission" date="2019-06" db="EMBL/GenBank/DDBJ databases">
        <title>Genomic Encyclopedia of Type Strains, Phase IV (KMG-V): Genome sequencing to study the core and pangenomes of soil and plant-associated prokaryotes.</title>
        <authorList>
            <person name="Whitman W."/>
        </authorList>
    </citation>
    <scope>NUCLEOTIDE SEQUENCE [LARGE SCALE GENOMIC DNA]</scope>
    <source>
        <strain evidence="18 19">BR 11880</strain>
    </source>
</reference>
<keyword evidence="5 14" id="KW-0479">Metal-binding</keyword>
<feature type="binding site" evidence="14">
    <location>
        <position position="169"/>
    </location>
    <ligand>
        <name>Zn(2+)</name>
        <dbReference type="ChEBI" id="CHEBI:29105"/>
        <label>2</label>
    </ligand>
</feature>
<dbReference type="Gene3D" id="2.60.260.20">
    <property type="entry name" value="Urease metallochaperone UreE, N-terminal domain"/>
    <property type="match status" value="2"/>
</dbReference>
<dbReference type="GO" id="GO:0006260">
    <property type="term" value="P:DNA replication"/>
    <property type="evidence" value="ECO:0007669"/>
    <property type="project" value="UniProtKB-KW"/>
</dbReference>
<organism evidence="18 19">
    <name type="scientific">Nitrospirillum amazonense</name>
    <dbReference type="NCBI Taxonomy" id="28077"/>
    <lineage>
        <taxon>Bacteria</taxon>
        <taxon>Pseudomonadati</taxon>
        <taxon>Pseudomonadota</taxon>
        <taxon>Alphaproteobacteria</taxon>
        <taxon>Rhodospirillales</taxon>
        <taxon>Azospirillaceae</taxon>
        <taxon>Nitrospirillum</taxon>
    </lineage>
</organism>